<keyword evidence="2" id="KW-1185">Reference proteome</keyword>
<dbReference type="GO" id="GO:0016788">
    <property type="term" value="F:hydrolase activity, acting on ester bonds"/>
    <property type="evidence" value="ECO:0007669"/>
    <property type="project" value="UniProtKB-ARBA"/>
</dbReference>
<dbReference type="RefSeq" id="WP_142819820.1">
    <property type="nucleotide sequence ID" value="NZ_CP035503.1"/>
</dbReference>
<dbReference type="OrthoDB" id="6194308at2"/>
<dbReference type="AlphaFoldDB" id="A0A515DD63"/>
<evidence type="ECO:0000313" key="2">
    <source>
        <dbReference type="Proteomes" id="UP000316798"/>
    </source>
</evidence>
<dbReference type="Gene3D" id="3.40.50.1110">
    <property type="entry name" value="SGNH hydrolase"/>
    <property type="match status" value="1"/>
</dbReference>
<organism evidence="1 2">
    <name type="scientific">Rhodoferax sediminis</name>
    <dbReference type="NCBI Taxonomy" id="2509614"/>
    <lineage>
        <taxon>Bacteria</taxon>
        <taxon>Pseudomonadati</taxon>
        <taxon>Pseudomonadota</taxon>
        <taxon>Betaproteobacteria</taxon>
        <taxon>Burkholderiales</taxon>
        <taxon>Comamonadaceae</taxon>
        <taxon>Rhodoferax</taxon>
    </lineage>
</organism>
<protein>
    <recommendedName>
        <fullName evidence="3">SGNH/GDSL hydrolase family protein</fullName>
    </recommendedName>
</protein>
<gene>
    <name evidence="1" type="ORF">EUB48_14530</name>
</gene>
<reference evidence="1 2" key="1">
    <citation type="submission" date="2019-01" db="EMBL/GenBank/DDBJ databases">
        <title>Genomic insights into a novel species Rhodoferax sp.</title>
        <authorList>
            <person name="Jin L."/>
        </authorList>
    </citation>
    <scope>NUCLEOTIDE SEQUENCE [LARGE SCALE GENOMIC DNA]</scope>
    <source>
        <strain evidence="1 2">CHu59-6-5</strain>
    </source>
</reference>
<dbReference type="SUPFAM" id="SSF52266">
    <property type="entry name" value="SGNH hydrolase"/>
    <property type="match status" value="1"/>
</dbReference>
<evidence type="ECO:0008006" key="3">
    <source>
        <dbReference type="Google" id="ProtNLM"/>
    </source>
</evidence>
<accession>A0A515DD63</accession>
<sequence>MSVPVVTIAPWQLNNGEAGTSPADYGRHMLAEGDSWFAYGSVLGFNQLNFLRLTRRTLITQTAMPGDTLDHMADWWRDSNFPSLIDGGSYGNRAWKFDAILLSGGGNDLIDAVSDQYVDQRILRLCSTTSPPATAADCLHEAAWAQFEVYLRANFKKISDFVAASIKNHDTPIFVHTYDHLTPRDAPAVPGFGPWLLPALQVHQVPAALWQPVADLLIDRLRGVIRSLGLPNVHVVDTVGTLTPAVPGSTGQSNDWLNEIHPSRGGFRKLAPLWQQTIEATIGA</sequence>
<dbReference type="InterPro" id="IPR036514">
    <property type="entry name" value="SGNH_hydro_sf"/>
</dbReference>
<dbReference type="EMBL" id="CP035503">
    <property type="protein sequence ID" value="QDL38371.1"/>
    <property type="molecule type" value="Genomic_DNA"/>
</dbReference>
<name>A0A515DD63_9BURK</name>
<dbReference type="Proteomes" id="UP000316798">
    <property type="component" value="Chromosome"/>
</dbReference>
<dbReference type="KEGG" id="rhf:EUB48_14530"/>
<evidence type="ECO:0000313" key="1">
    <source>
        <dbReference type="EMBL" id="QDL38371.1"/>
    </source>
</evidence>
<proteinExistence type="predicted"/>